<dbReference type="PANTHER" id="PTHR43377:SF1">
    <property type="entry name" value="BILIVERDIN REDUCTASE A"/>
    <property type="match status" value="1"/>
</dbReference>
<reference evidence="3 4" key="1">
    <citation type="submission" date="2021-03" db="EMBL/GenBank/DDBJ databases">
        <title>Paenibacillus artemisicola MWE-103 whole genome sequence.</title>
        <authorList>
            <person name="Ham Y.J."/>
        </authorList>
    </citation>
    <scope>NUCLEOTIDE SEQUENCE [LARGE SCALE GENOMIC DNA]</scope>
    <source>
        <strain evidence="3 4">MWE-103</strain>
    </source>
</reference>
<dbReference type="InterPro" id="IPR055170">
    <property type="entry name" value="GFO_IDH_MocA-like_dom"/>
</dbReference>
<dbReference type="EMBL" id="JAGGDJ010000018">
    <property type="protein sequence ID" value="MBO7746455.1"/>
    <property type="molecule type" value="Genomic_DNA"/>
</dbReference>
<feature type="domain" description="Gfo/Idh/MocA-like oxidoreductase N-terminal" evidence="1">
    <location>
        <begin position="20"/>
        <end position="119"/>
    </location>
</feature>
<proteinExistence type="predicted"/>
<dbReference type="RefSeq" id="WP_208849230.1">
    <property type="nucleotide sequence ID" value="NZ_JAGGDJ010000018.1"/>
</dbReference>
<protein>
    <submittedName>
        <fullName evidence="3">Gfo/Idh/MocA family oxidoreductase</fullName>
    </submittedName>
</protein>
<comment type="caution">
    <text evidence="3">The sequence shown here is derived from an EMBL/GenBank/DDBJ whole genome shotgun (WGS) entry which is preliminary data.</text>
</comment>
<organism evidence="3 4">
    <name type="scientific">Paenibacillus artemisiicola</name>
    <dbReference type="NCBI Taxonomy" id="1172618"/>
    <lineage>
        <taxon>Bacteria</taxon>
        <taxon>Bacillati</taxon>
        <taxon>Bacillota</taxon>
        <taxon>Bacilli</taxon>
        <taxon>Bacillales</taxon>
        <taxon>Paenibacillaceae</taxon>
        <taxon>Paenibacillus</taxon>
    </lineage>
</organism>
<sequence>MLRIAILSFWHVHAKDYALQAERHPDTEVAAVWDENPARGRAEAEARGVPYYAELAGLLARPDIDAVIVTAPTAMHRAVIGAAARAGKHVFTEKVLAPTVRECRELLTDVRASGVQLTVSLPRLNMPFALAAREVASQGLLGRLTQVRARLAHKGALSAAGLPERFYRLAESAGGAMIDLGCHPMVLTRLLLGMPESVSASYGCVTGREAEDNAAAVLRYANGAIGIVEAGFVNPLSPFTLEAHGTEGSLSYSLHTRKLIVASLANGDNPVAEWPLPEALPSDFEQWVARIGGVGLEAGARNLETALDLTRLMEASNRSARSGRAVRLDELEQEQEAGE</sequence>
<evidence type="ECO:0000313" key="3">
    <source>
        <dbReference type="EMBL" id="MBO7746455.1"/>
    </source>
</evidence>
<dbReference type="PANTHER" id="PTHR43377">
    <property type="entry name" value="BILIVERDIN REDUCTASE A"/>
    <property type="match status" value="1"/>
</dbReference>
<dbReference type="Gene3D" id="3.40.50.720">
    <property type="entry name" value="NAD(P)-binding Rossmann-like Domain"/>
    <property type="match status" value="1"/>
</dbReference>
<evidence type="ECO:0000259" key="2">
    <source>
        <dbReference type="Pfam" id="PF22725"/>
    </source>
</evidence>
<feature type="domain" description="GFO/IDH/MocA-like oxidoreductase" evidence="2">
    <location>
        <begin position="131"/>
        <end position="250"/>
    </location>
</feature>
<dbReference type="InterPro" id="IPR051450">
    <property type="entry name" value="Gfo/Idh/MocA_Oxidoreductases"/>
</dbReference>
<dbReference type="SUPFAM" id="SSF51735">
    <property type="entry name" value="NAD(P)-binding Rossmann-fold domains"/>
    <property type="match status" value="1"/>
</dbReference>
<gene>
    <name evidence="3" type="ORF">I8J29_19765</name>
</gene>
<accession>A0ABS3WEA9</accession>
<dbReference type="Gene3D" id="3.30.360.10">
    <property type="entry name" value="Dihydrodipicolinate Reductase, domain 2"/>
    <property type="match status" value="1"/>
</dbReference>
<dbReference type="Proteomes" id="UP000670947">
    <property type="component" value="Unassembled WGS sequence"/>
</dbReference>
<dbReference type="InterPro" id="IPR036291">
    <property type="entry name" value="NAD(P)-bd_dom_sf"/>
</dbReference>
<dbReference type="Pfam" id="PF22725">
    <property type="entry name" value="GFO_IDH_MocA_C3"/>
    <property type="match status" value="1"/>
</dbReference>
<dbReference type="Pfam" id="PF01408">
    <property type="entry name" value="GFO_IDH_MocA"/>
    <property type="match status" value="1"/>
</dbReference>
<dbReference type="SUPFAM" id="SSF55347">
    <property type="entry name" value="Glyceraldehyde-3-phosphate dehydrogenase-like, C-terminal domain"/>
    <property type="match status" value="1"/>
</dbReference>
<evidence type="ECO:0000313" key="4">
    <source>
        <dbReference type="Proteomes" id="UP000670947"/>
    </source>
</evidence>
<dbReference type="InterPro" id="IPR000683">
    <property type="entry name" value="Gfo/Idh/MocA-like_OxRdtase_N"/>
</dbReference>
<name>A0ABS3WEA9_9BACL</name>
<evidence type="ECO:0000259" key="1">
    <source>
        <dbReference type="Pfam" id="PF01408"/>
    </source>
</evidence>
<keyword evidence="4" id="KW-1185">Reference proteome</keyword>